<feature type="non-terminal residue" evidence="2">
    <location>
        <position position="1"/>
    </location>
</feature>
<dbReference type="EMBL" id="CAJDYZ010006070">
    <property type="protein sequence ID" value="CAD1473031.1"/>
    <property type="molecule type" value="Genomic_DNA"/>
</dbReference>
<reference evidence="2" key="1">
    <citation type="submission" date="2020-07" db="EMBL/GenBank/DDBJ databases">
        <authorList>
            <person name="Nazaruddin N."/>
        </authorList>
    </citation>
    <scope>NUCLEOTIDE SEQUENCE</scope>
</reference>
<dbReference type="AlphaFoldDB" id="A0A6V7H1Y2"/>
<accession>A0A6V7H1Y2</accession>
<feature type="transmembrane region" description="Helical" evidence="1">
    <location>
        <begin position="199"/>
        <end position="219"/>
    </location>
</feature>
<sequence length="229" mass="27171">GKLNRRSEQSVVLEPLYAMVEALAYYSFPRILLTMLGLWPYQNTKFIVLRNSFISFSFFLFIVAQCVVFKTREFMLKYVSFVLMSLGSFARYNINWYQLPTAKKFMDKIKRDMEMEQGEALQIMKKHAYMAKIYGFRFGCKRHLWKNTTLIVLLYYSSIYIYERIVPTNGTRLKKFPISTDYLVLEEKYHLLTFLHMNFSMIIFVTVFAGTETLTILWFKHAVSLSEVT</sequence>
<dbReference type="Proteomes" id="UP000752696">
    <property type="component" value="Unassembled WGS sequence"/>
</dbReference>
<keyword evidence="3" id="KW-1185">Reference proteome</keyword>
<dbReference type="OrthoDB" id="7542426at2759"/>
<keyword evidence="1" id="KW-0472">Membrane</keyword>
<comment type="caution">
    <text evidence="2">The sequence shown here is derived from an EMBL/GenBank/DDBJ whole genome shotgun (WGS) entry which is preliminary data.</text>
</comment>
<organism evidence="2 3">
    <name type="scientific">Heterotrigona itama</name>
    <dbReference type="NCBI Taxonomy" id="395501"/>
    <lineage>
        <taxon>Eukaryota</taxon>
        <taxon>Metazoa</taxon>
        <taxon>Ecdysozoa</taxon>
        <taxon>Arthropoda</taxon>
        <taxon>Hexapoda</taxon>
        <taxon>Insecta</taxon>
        <taxon>Pterygota</taxon>
        <taxon>Neoptera</taxon>
        <taxon>Endopterygota</taxon>
        <taxon>Hymenoptera</taxon>
        <taxon>Apocrita</taxon>
        <taxon>Aculeata</taxon>
        <taxon>Apoidea</taxon>
        <taxon>Anthophila</taxon>
        <taxon>Apidae</taxon>
        <taxon>Heterotrigona</taxon>
    </lineage>
</organism>
<keyword evidence="1" id="KW-1133">Transmembrane helix</keyword>
<evidence type="ECO:0000256" key="1">
    <source>
        <dbReference type="SAM" id="Phobius"/>
    </source>
</evidence>
<gene>
    <name evidence="2" type="ORF">MHI_LOCUS349679</name>
</gene>
<feature type="transmembrane region" description="Helical" evidence="1">
    <location>
        <begin position="53"/>
        <end position="70"/>
    </location>
</feature>
<name>A0A6V7H1Y2_9HYME</name>
<keyword evidence="1" id="KW-0812">Transmembrane</keyword>
<protein>
    <submittedName>
        <fullName evidence="2">Uncharacterized protein</fullName>
    </submittedName>
</protein>
<evidence type="ECO:0000313" key="2">
    <source>
        <dbReference type="EMBL" id="CAD1473031.1"/>
    </source>
</evidence>
<evidence type="ECO:0000313" key="3">
    <source>
        <dbReference type="Proteomes" id="UP000752696"/>
    </source>
</evidence>
<feature type="transmembrane region" description="Helical" evidence="1">
    <location>
        <begin position="144"/>
        <end position="162"/>
    </location>
</feature>
<proteinExistence type="predicted"/>
<feature type="non-terminal residue" evidence="2">
    <location>
        <position position="229"/>
    </location>
</feature>